<dbReference type="AlphaFoldDB" id="A0A0A9FW79"/>
<protein>
    <submittedName>
        <fullName evidence="1">Uncharacterized protein</fullName>
    </submittedName>
</protein>
<sequence length="29" mass="3403">MAASTVNYNHYTISKQNKCPDSMYPYLYV</sequence>
<organism evidence="1">
    <name type="scientific">Arundo donax</name>
    <name type="common">Giant reed</name>
    <name type="synonym">Donax arundinaceus</name>
    <dbReference type="NCBI Taxonomy" id="35708"/>
    <lineage>
        <taxon>Eukaryota</taxon>
        <taxon>Viridiplantae</taxon>
        <taxon>Streptophyta</taxon>
        <taxon>Embryophyta</taxon>
        <taxon>Tracheophyta</taxon>
        <taxon>Spermatophyta</taxon>
        <taxon>Magnoliopsida</taxon>
        <taxon>Liliopsida</taxon>
        <taxon>Poales</taxon>
        <taxon>Poaceae</taxon>
        <taxon>PACMAD clade</taxon>
        <taxon>Arundinoideae</taxon>
        <taxon>Arundineae</taxon>
        <taxon>Arundo</taxon>
    </lineage>
</organism>
<reference evidence="1" key="2">
    <citation type="journal article" date="2015" name="Data Brief">
        <title>Shoot transcriptome of the giant reed, Arundo donax.</title>
        <authorList>
            <person name="Barrero R.A."/>
            <person name="Guerrero F.D."/>
            <person name="Moolhuijzen P."/>
            <person name="Goolsby J.A."/>
            <person name="Tidwell J."/>
            <person name="Bellgard S.E."/>
            <person name="Bellgard M.I."/>
        </authorList>
    </citation>
    <scope>NUCLEOTIDE SEQUENCE</scope>
    <source>
        <tissue evidence="1">Shoot tissue taken approximately 20 cm above the soil surface</tissue>
    </source>
</reference>
<name>A0A0A9FW79_ARUDO</name>
<proteinExistence type="predicted"/>
<accession>A0A0A9FW79</accession>
<dbReference type="EMBL" id="GBRH01182392">
    <property type="protein sequence ID" value="JAE15504.1"/>
    <property type="molecule type" value="Transcribed_RNA"/>
</dbReference>
<reference evidence="1" key="1">
    <citation type="submission" date="2014-09" db="EMBL/GenBank/DDBJ databases">
        <authorList>
            <person name="Magalhaes I.L.F."/>
            <person name="Oliveira U."/>
            <person name="Santos F.R."/>
            <person name="Vidigal T.H.D.A."/>
            <person name="Brescovit A.D."/>
            <person name="Santos A.J."/>
        </authorList>
    </citation>
    <scope>NUCLEOTIDE SEQUENCE</scope>
    <source>
        <tissue evidence="1">Shoot tissue taken approximately 20 cm above the soil surface</tissue>
    </source>
</reference>
<evidence type="ECO:0000313" key="1">
    <source>
        <dbReference type="EMBL" id="JAE15504.1"/>
    </source>
</evidence>